<sequence length="151" mass="16426">MQYLLHLESPIGPLTLTEEDGALIRLDFGKKGQAGPETTLLAEAKKQLEQYFSGTLRSFTLPLRPEGTPFQQKVWAALLQIPWGETRTYGQVAAMIGQPKACRAVGMANNRNPLPIFIPCHRVIGANGQLTGYAGGLSAKEHLLSLEQGGR</sequence>
<evidence type="ECO:0000256" key="8">
    <source>
        <dbReference type="ARBA" id="ARBA00049348"/>
    </source>
</evidence>
<reference evidence="12" key="1">
    <citation type="submission" date="2020-10" db="EMBL/GenBank/DDBJ databases">
        <authorList>
            <person name="Gilroy R."/>
        </authorList>
    </citation>
    <scope>NUCLEOTIDE SEQUENCE</scope>
    <source>
        <strain evidence="12">CHK199-13235</strain>
    </source>
</reference>
<evidence type="ECO:0000313" key="13">
    <source>
        <dbReference type="Proteomes" id="UP000824002"/>
    </source>
</evidence>
<dbReference type="InterPro" id="IPR036217">
    <property type="entry name" value="MethylDNA_cys_MeTrfase_DNAb"/>
</dbReference>
<keyword evidence="3 9" id="KW-0963">Cytoplasm</keyword>
<comment type="catalytic activity">
    <reaction evidence="1 9">
        <text>a 4-O-methyl-thymidine in DNA + L-cysteinyl-[protein] = a thymidine in DNA + S-methyl-L-cysteinyl-[protein]</text>
        <dbReference type="Rhea" id="RHEA:53428"/>
        <dbReference type="Rhea" id="RHEA-COMP:10131"/>
        <dbReference type="Rhea" id="RHEA-COMP:10132"/>
        <dbReference type="Rhea" id="RHEA-COMP:13555"/>
        <dbReference type="Rhea" id="RHEA-COMP:13556"/>
        <dbReference type="ChEBI" id="CHEBI:29950"/>
        <dbReference type="ChEBI" id="CHEBI:82612"/>
        <dbReference type="ChEBI" id="CHEBI:137386"/>
        <dbReference type="ChEBI" id="CHEBI:137387"/>
        <dbReference type="EC" id="2.1.1.63"/>
    </reaction>
</comment>
<evidence type="ECO:0000256" key="3">
    <source>
        <dbReference type="ARBA" id="ARBA00022490"/>
    </source>
</evidence>
<evidence type="ECO:0000256" key="1">
    <source>
        <dbReference type="ARBA" id="ARBA00001286"/>
    </source>
</evidence>
<dbReference type="InterPro" id="IPR036631">
    <property type="entry name" value="MGMT_N_sf"/>
</dbReference>
<evidence type="ECO:0000259" key="10">
    <source>
        <dbReference type="Pfam" id="PF01035"/>
    </source>
</evidence>
<reference evidence="12" key="2">
    <citation type="journal article" date="2021" name="PeerJ">
        <title>Extensive microbial diversity within the chicken gut microbiome revealed by metagenomics and culture.</title>
        <authorList>
            <person name="Gilroy R."/>
            <person name="Ravi A."/>
            <person name="Getino M."/>
            <person name="Pursley I."/>
            <person name="Horton D.L."/>
            <person name="Alikhan N.F."/>
            <person name="Baker D."/>
            <person name="Gharbi K."/>
            <person name="Hall N."/>
            <person name="Watson M."/>
            <person name="Adriaenssens E.M."/>
            <person name="Foster-Nyarko E."/>
            <person name="Jarju S."/>
            <person name="Secka A."/>
            <person name="Antonio M."/>
            <person name="Oren A."/>
            <person name="Chaudhuri R.R."/>
            <person name="La Ragione R."/>
            <person name="Hildebrand F."/>
            <person name="Pallen M.J."/>
        </authorList>
    </citation>
    <scope>NUCLEOTIDE SEQUENCE</scope>
    <source>
        <strain evidence="12">CHK199-13235</strain>
    </source>
</reference>
<dbReference type="GO" id="GO:0005737">
    <property type="term" value="C:cytoplasm"/>
    <property type="evidence" value="ECO:0007669"/>
    <property type="project" value="UniProtKB-SubCell"/>
</dbReference>
<dbReference type="Proteomes" id="UP000824002">
    <property type="component" value="Unassembled WGS sequence"/>
</dbReference>
<dbReference type="Pfam" id="PF02870">
    <property type="entry name" value="Methyltransf_1N"/>
    <property type="match status" value="1"/>
</dbReference>
<comment type="similarity">
    <text evidence="2 9">Belongs to the MGMT family.</text>
</comment>
<proteinExistence type="inferred from homology"/>
<comment type="catalytic activity">
    <reaction evidence="8 9">
        <text>a 6-O-methyl-2'-deoxyguanosine in DNA + L-cysteinyl-[protein] = S-methyl-L-cysteinyl-[protein] + a 2'-deoxyguanosine in DNA</text>
        <dbReference type="Rhea" id="RHEA:24000"/>
        <dbReference type="Rhea" id="RHEA-COMP:10131"/>
        <dbReference type="Rhea" id="RHEA-COMP:10132"/>
        <dbReference type="Rhea" id="RHEA-COMP:11367"/>
        <dbReference type="Rhea" id="RHEA-COMP:11368"/>
        <dbReference type="ChEBI" id="CHEBI:29950"/>
        <dbReference type="ChEBI" id="CHEBI:82612"/>
        <dbReference type="ChEBI" id="CHEBI:85445"/>
        <dbReference type="ChEBI" id="CHEBI:85448"/>
        <dbReference type="EC" id="2.1.1.63"/>
    </reaction>
</comment>
<dbReference type="Gene3D" id="3.30.160.70">
    <property type="entry name" value="Methylated DNA-protein cysteine methyltransferase domain"/>
    <property type="match status" value="1"/>
</dbReference>
<comment type="subcellular location">
    <subcellularLocation>
        <location evidence="9">Cytoplasm</location>
    </subcellularLocation>
</comment>
<evidence type="ECO:0000259" key="11">
    <source>
        <dbReference type="Pfam" id="PF02870"/>
    </source>
</evidence>
<keyword evidence="6 9" id="KW-0227">DNA damage</keyword>
<dbReference type="EC" id="2.1.1.63" evidence="9"/>
<evidence type="ECO:0000256" key="6">
    <source>
        <dbReference type="ARBA" id="ARBA00022763"/>
    </source>
</evidence>
<dbReference type="PANTHER" id="PTHR10815">
    <property type="entry name" value="METHYLATED-DNA--PROTEIN-CYSTEINE METHYLTRANSFERASE"/>
    <property type="match status" value="1"/>
</dbReference>
<keyword evidence="7 9" id="KW-0234">DNA repair</keyword>
<dbReference type="InterPro" id="IPR008332">
    <property type="entry name" value="MethylG_MeTrfase_N"/>
</dbReference>
<dbReference type="PROSITE" id="PS00374">
    <property type="entry name" value="MGMT"/>
    <property type="match status" value="1"/>
</dbReference>
<dbReference type="Pfam" id="PF01035">
    <property type="entry name" value="DNA_binding_1"/>
    <property type="match status" value="1"/>
</dbReference>
<comment type="miscellaneous">
    <text evidence="9">This enzyme catalyzes only one turnover and therefore is not strictly catalytic. According to one definition, an enzyme is a biocatalyst that acts repeatedly and over many reaction cycles.</text>
</comment>
<comment type="function">
    <text evidence="9">Involved in the cellular defense against the biological effects of O6-methylguanine (O6-MeG) and O4-methylthymine (O4-MeT) in DNA. Repairs the methylated nucleobase in DNA by stoichiometrically transferring the methyl group to a cysteine residue in the enzyme. This is a suicide reaction: the enzyme is irreversibly inactivated.</text>
</comment>
<keyword evidence="5 9" id="KW-0808">Transferase</keyword>
<dbReference type="NCBIfam" id="TIGR00589">
    <property type="entry name" value="ogt"/>
    <property type="match status" value="1"/>
</dbReference>
<feature type="active site" description="Nucleophile; methyl group acceptor" evidence="9">
    <location>
        <position position="120"/>
    </location>
</feature>
<dbReference type="AlphaFoldDB" id="A0A9D1FKM4"/>
<dbReference type="FunFam" id="1.10.10.10:FF:000214">
    <property type="entry name" value="Methylated-DNA--protein-cysteine methyltransferase"/>
    <property type="match status" value="1"/>
</dbReference>
<evidence type="ECO:0000256" key="4">
    <source>
        <dbReference type="ARBA" id="ARBA00022603"/>
    </source>
</evidence>
<keyword evidence="4 9" id="KW-0489">Methyltransferase</keyword>
<dbReference type="EMBL" id="DVJP01000018">
    <property type="protein sequence ID" value="HIS75551.1"/>
    <property type="molecule type" value="Genomic_DNA"/>
</dbReference>
<dbReference type="HAMAP" id="MF_00772">
    <property type="entry name" value="OGT"/>
    <property type="match status" value="1"/>
</dbReference>
<evidence type="ECO:0000256" key="9">
    <source>
        <dbReference type="HAMAP-Rule" id="MF_00772"/>
    </source>
</evidence>
<dbReference type="GO" id="GO:0006307">
    <property type="term" value="P:DNA alkylation repair"/>
    <property type="evidence" value="ECO:0007669"/>
    <property type="project" value="UniProtKB-UniRule"/>
</dbReference>
<evidence type="ECO:0000256" key="2">
    <source>
        <dbReference type="ARBA" id="ARBA00008711"/>
    </source>
</evidence>
<evidence type="ECO:0000256" key="7">
    <source>
        <dbReference type="ARBA" id="ARBA00023204"/>
    </source>
</evidence>
<dbReference type="InterPro" id="IPR036388">
    <property type="entry name" value="WH-like_DNA-bd_sf"/>
</dbReference>
<dbReference type="SUPFAM" id="SSF53155">
    <property type="entry name" value="Methylated DNA-protein cysteine methyltransferase domain"/>
    <property type="match status" value="1"/>
</dbReference>
<evidence type="ECO:0000256" key="5">
    <source>
        <dbReference type="ARBA" id="ARBA00022679"/>
    </source>
</evidence>
<dbReference type="GO" id="GO:0003908">
    <property type="term" value="F:methylated-DNA-[protein]-cysteine S-methyltransferase activity"/>
    <property type="evidence" value="ECO:0007669"/>
    <property type="project" value="UniProtKB-UniRule"/>
</dbReference>
<name>A0A9D1FKM4_9FIRM</name>
<dbReference type="PANTHER" id="PTHR10815:SF5">
    <property type="entry name" value="METHYLATED-DNA--PROTEIN-CYSTEINE METHYLTRANSFERASE"/>
    <property type="match status" value="1"/>
</dbReference>
<gene>
    <name evidence="12" type="ORF">IAB51_01955</name>
</gene>
<dbReference type="InterPro" id="IPR014048">
    <property type="entry name" value="MethylDNA_cys_MeTrfase_DNA-bd"/>
</dbReference>
<feature type="domain" description="Methylguanine DNA methyltransferase ribonuclease-like" evidence="11">
    <location>
        <begin position="7"/>
        <end position="65"/>
    </location>
</feature>
<accession>A0A9D1FKM4</accession>
<dbReference type="InterPro" id="IPR023546">
    <property type="entry name" value="MGMT"/>
</dbReference>
<dbReference type="InterPro" id="IPR001497">
    <property type="entry name" value="MethylDNA_cys_MeTrfase_AS"/>
</dbReference>
<feature type="domain" description="Methylated-DNA-[protein]-cysteine S-methyltransferase DNA binding" evidence="10">
    <location>
        <begin position="69"/>
        <end position="148"/>
    </location>
</feature>
<organism evidence="12 13">
    <name type="scientific">Candidatus Merdivicinus excrementipullorum</name>
    <dbReference type="NCBI Taxonomy" id="2840867"/>
    <lineage>
        <taxon>Bacteria</taxon>
        <taxon>Bacillati</taxon>
        <taxon>Bacillota</taxon>
        <taxon>Clostridia</taxon>
        <taxon>Eubacteriales</taxon>
        <taxon>Oscillospiraceae</taxon>
        <taxon>Oscillospiraceae incertae sedis</taxon>
        <taxon>Candidatus Merdivicinus</taxon>
    </lineage>
</organism>
<dbReference type="Gene3D" id="1.10.10.10">
    <property type="entry name" value="Winged helix-like DNA-binding domain superfamily/Winged helix DNA-binding domain"/>
    <property type="match status" value="1"/>
</dbReference>
<evidence type="ECO:0000313" key="12">
    <source>
        <dbReference type="EMBL" id="HIS75551.1"/>
    </source>
</evidence>
<comment type="caution">
    <text evidence="12">The sequence shown here is derived from an EMBL/GenBank/DDBJ whole genome shotgun (WGS) entry which is preliminary data.</text>
</comment>
<dbReference type="CDD" id="cd06445">
    <property type="entry name" value="ATase"/>
    <property type="match status" value="1"/>
</dbReference>
<dbReference type="SUPFAM" id="SSF46767">
    <property type="entry name" value="Methylated DNA-protein cysteine methyltransferase, C-terminal domain"/>
    <property type="match status" value="1"/>
</dbReference>
<protein>
    <recommendedName>
        <fullName evidence="9">Methylated-DNA--protein-cysteine methyltransferase</fullName>
        <ecNumber evidence="9">2.1.1.63</ecNumber>
    </recommendedName>
    <alternativeName>
        <fullName evidence="9">6-O-methylguanine-DNA methyltransferase</fullName>
        <shortName evidence="9">MGMT</shortName>
    </alternativeName>
    <alternativeName>
        <fullName evidence="9">O-6-methylguanine-DNA-alkyltransferase</fullName>
    </alternativeName>
</protein>
<dbReference type="GO" id="GO:0032259">
    <property type="term" value="P:methylation"/>
    <property type="evidence" value="ECO:0007669"/>
    <property type="project" value="UniProtKB-KW"/>
</dbReference>